<accession>A0A5M9Q2R0</accession>
<sequence>MSKYSFELKLQVVQEYLSGVGGYT</sequence>
<dbReference type="EMBL" id="VXKC01000014">
    <property type="protein sequence ID" value="KAA8702389.1"/>
    <property type="molecule type" value="Genomic_DNA"/>
</dbReference>
<protein>
    <submittedName>
        <fullName evidence="4">IS3 family transposase</fullName>
    </submittedName>
</protein>
<evidence type="ECO:0000313" key="3">
    <source>
        <dbReference type="EMBL" id="KAA8700715.1"/>
    </source>
</evidence>
<dbReference type="EMBL" id="VXKC01000030">
    <property type="protein sequence ID" value="KAA8700308.1"/>
    <property type="molecule type" value="Genomic_DNA"/>
</dbReference>
<organism evidence="4 6">
    <name type="scientific">Lactococcus lactis subsp. hordniae</name>
    <dbReference type="NCBI Taxonomy" id="203404"/>
    <lineage>
        <taxon>Bacteria</taxon>
        <taxon>Bacillati</taxon>
        <taxon>Bacillota</taxon>
        <taxon>Bacilli</taxon>
        <taxon>Lactobacillales</taxon>
        <taxon>Streptococcaceae</taxon>
        <taxon>Lactococcus</taxon>
    </lineage>
</organism>
<dbReference type="AlphaFoldDB" id="A0A5M9Q2R0"/>
<evidence type="ECO:0000313" key="6">
    <source>
        <dbReference type="Proteomes" id="UP000325203"/>
    </source>
</evidence>
<dbReference type="Proteomes" id="UP000325203">
    <property type="component" value="Unassembled WGS sequence"/>
</dbReference>
<name>A0A5M9Q2R0_LACLH</name>
<evidence type="ECO:0000313" key="5">
    <source>
        <dbReference type="EMBL" id="KAA8704239.1"/>
    </source>
</evidence>
<dbReference type="EMBL" id="VXKC01000005">
    <property type="protein sequence ID" value="KAA8704239.1"/>
    <property type="molecule type" value="Genomic_DNA"/>
</dbReference>
<reference evidence="4 6" key="1">
    <citation type="submission" date="2019-09" db="EMBL/GenBank/DDBJ databases">
        <title>Draft genome sequence of various Type strains from the CCUG.</title>
        <authorList>
            <person name="Pineiro-Iglesias B."/>
            <person name="Tunovic T."/>
            <person name="Unosson C."/>
            <person name="Inganas E."/>
            <person name="Ohlen M."/>
            <person name="Cardew S."/>
            <person name="Jensie-Markopoulos S."/>
            <person name="Salva-Serra F."/>
            <person name="Jaen-Luchoro D."/>
            <person name="Karlsson R."/>
            <person name="Svensson-Stadler L."/>
            <person name="Chun J."/>
            <person name="Moore E."/>
        </authorList>
    </citation>
    <scope>NUCLEOTIDE SEQUENCE [LARGE SCALE GENOMIC DNA]</scope>
    <source>
        <strain evidence="4 6">CCUG 32210T</strain>
    </source>
</reference>
<evidence type="ECO:0000313" key="4">
    <source>
        <dbReference type="EMBL" id="KAA8702389.1"/>
    </source>
</evidence>
<feature type="non-terminal residue" evidence="4">
    <location>
        <position position="24"/>
    </location>
</feature>
<evidence type="ECO:0000313" key="1">
    <source>
        <dbReference type="EMBL" id="KAA8699180.1"/>
    </source>
</evidence>
<dbReference type="EMBL" id="VXKC01000046">
    <property type="protein sequence ID" value="KAA8699180.1"/>
    <property type="molecule type" value="Genomic_DNA"/>
</dbReference>
<proteinExistence type="predicted"/>
<comment type="caution">
    <text evidence="4">The sequence shown here is derived from an EMBL/GenBank/DDBJ whole genome shotgun (WGS) entry which is preliminary data.</text>
</comment>
<evidence type="ECO:0000313" key="2">
    <source>
        <dbReference type="EMBL" id="KAA8700308.1"/>
    </source>
</evidence>
<gene>
    <name evidence="5" type="ORF">F4V48_02670</name>
    <name evidence="4" type="ORF">F4V48_06920</name>
    <name evidence="3" type="ORF">F4V48_10145</name>
    <name evidence="2" type="ORF">F4V48_10525</name>
    <name evidence="1" type="ORF">F4V48_12055</name>
</gene>
<dbReference type="EMBL" id="VXKC01000026">
    <property type="protein sequence ID" value="KAA8700715.1"/>
    <property type="molecule type" value="Genomic_DNA"/>
</dbReference>